<dbReference type="SMART" id="SM00220">
    <property type="entry name" value="S_TKc"/>
    <property type="match status" value="1"/>
</dbReference>
<dbReference type="GO" id="GO:0005524">
    <property type="term" value="F:ATP binding"/>
    <property type="evidence" value="ECO:0007669"/>
    <property type="project" value="UniProtKB-UniRule"/>
</dbReference>
<comment type="caution">
    <text evidence="6">The sequence shown here is derived from an EMBL/GenBank/DDBJ whole genome shotgun (WGS) entry which is preliminary data.</text>
</comment>
<feature type="compositionally biased region" description="Basic residues" evidence="4">
    <location>
        <begin position="596"/>
        <end position="607"/>
    </location>
</feature>
<dbReference type="Pfam" id="PF00069">
    <property type="entry name" value="Pkinase"/>
    <property type="match status" value="2"/>
</dbReference>
<dbReference type="PROSITE" id="PS00108">
    <property type="entry name" value="PROTEIN_KINASE_ST"/>
    <property type="match status" value="1"/>
</dbReference>
<evidence type="ECO:0000313" key="6">
    <source>
        <dbReference type="EMBL" id="KAJ2931984.1"/>
    </source>
</evidence>
<organism evidence="6 7">
    <name type="scientific">Candolleomyces eurysporus</name>
    <dbReference type="NCBI Taxonomy" id="2828524"/>
    <lineage>
        <taxon>Eukaryota</taxon>
        <taxon>Fungi</taxon>
        <taxon>Dikarya</taxon>
        <taxon>Basidiomycota</taxon>
        <taxon>Agaricomycotina</taxon>
        <taxon>Agaricomycetes</taxon>
        <taxon>Agaricomycetidae</taxon>
        <taxon>Agaricales</taxon>
        <taxon>Agaricineae</taxon>
        <taxon>Psathyrellaceae</taxon>
        <taxon>Candolleomyces</taxon>
    </lineage>
</organism>
<dbReference type="Gene3D" id="1.10.510.10">
    <property type="entry name" value="Transferase(Phosphotransferase) domain 1"/>
    <property type="match status" value="2"/>
</dbReference>
<keyword evidence="2 3" id="KW-0067">ATP-binding</keyword>
<dbReference type="InterPro" id="IPR008271">
    <property type="entry name" value="Ser/Thr_kinase_AS"/>
</dbReference>
<dbReference type="PANTHER" id="PTHR24346:SF76">
    <property type="entry name" value="NON-SPECIFIC SERINE_THREONINE PROTEIN KINASE"/>
    <property type="match status" value="1"/>
</dbReference>
<feature type="compositionally biased region" description="Low complexity" evidence="4">
    <location>
        <begin position="717"/>
        <end position="735"/>
    </location>
</feature>
<dbReference type="SUPFAM" id="SSF56112">
    <property type="entry name" value="Protein kinase-like (PK-like)"/>
    <property type="match status" value="1"/>
</dbReference>
<feature type="region of interest" description="Disordered" evidence="4">
    <location>
        <begin position="323"/>
        <end position="353"/>
    </location>
</feature>
<dbReference type="InterPro" id="IPR011009">
    <property type="entry name" value="Kinase-like_dom_sf"/>
</dbReference>
<feature type="compositionally biased region" description="Low complexity" evidence="4">
    <location>
        <begin position="518"/>
        <end position="530"/>
    </location>
</feature>
<dbReference type="PANTHER" id="PTHR24346">
    <property type="entry name" value="MAP/MICROTUBULE AFFINITY-REGULATING KINASE"/>
    <property type="match status" value="1"/>
</dbReference>
<dbReference type="InterPro" id="IPR017441">
    <property type="entry name" value="Protein_kinase_ATP_BS"/>
</dbReference>
<evidence type="ECO:0000313" key="7">
    <source>
        <dbReference type="Proteomes" id="UP001140091"/>
    </source>
</evidence>
<keyword evidence="1 3" id="KW-0547">Nucleotide-binding</keyword>
<feature type="compositionally biased region" description="Low complexity" evidence="4">
    <location>
        <begin position="613"/>
        <end position="625"/>
    </location>
</feature>
<keyword evidence="7" id="KW-1185">Reference proteome</keyword>
<dbReference type="PROSITE" id="PS00107">
    <property type="entry name" value="PROTEIN_KINASE_ATP"/>
    <property type="match status" value="1"/>
</dbReference>
<feature type="region of interest" description="Disordered" evidence="4">
    <location>
        <begin position="64"/>
        <end position="88"/>
    </location>
</feature>
<feature type="compositionally biased region" description="Basic and acidic residues" evidence="4">
    <location>
        <begin position="678"/>
        <end position="688"/>
    </location>
</feature>
<dbReference type="OrthoDB" id="4062651at2759"/>
<gene>
    <name evidence="6" type="ORF">H1R20_g5129</name>
</gene>
<evidence type="ECO:0000259" key="5">
    <source>
        <dbReference type="PROSITE" id="PS50011"/>
    </source>
</evidence>
<name>A0A9W8JDD5_9AGAR</name>
<sequence length="836" mass="90718">MHAGDRKPASRLFTCASFLEASVAETPAYDLRLQDAYEQSHRPRINTDELDQDQKISACLLDEESSPSSSSYSTPSPHSPSPIQVSAAECSNLSSSPAALFLSAFMSPKVEPAALPDDEGQSVGGYTLGPIVGFGGFSTIRKATSASGGVVAIKIIRRADLVRTGHAPLERKKLEHEAKVWASLSHEHILPLFSAVHTPYADYFVTLYCPAGSLYDILKRDGTPALPQDDAGMMFRQVVRGLRYLHEDALFVHRDMKLENVLVDESGVCRIGDFGLSVNLGQGRQLDEDVILEDEDDHHQHDIGGYNNLHRAFSLSLPKRPHRTGSSLNPIARHHSARQRSATSSHNSHVHQPGSLPYAAPELLLPQSAELAHPQPSQDIWALGCMLYALLAGHLPFNDAFEPRLQMKILNGAFELPKDIGRGAERILHGCLERNVPKRWSIAMVDEVAWGVGWGSAGDDATPEADLAEENSCYDPSSTSEDPEPYQAAADAILTTDGDEDWQQEEIIARPAMEAATRRSSSRVQRSLSRAPIPARTPGSGRSMSRQRHSRASSPPPSSSRSVSFFHHGMDSQSPSADHSPMCSPYYETPMSRSRSASRPRGRRPTKNHGYFPSPSRSPSPSMAPRTPLDLGSHILARMHLEDHPEELELEPAPRGRSLYAPVYQDDDHDDAAAYDPTGHDVVEDDKLGGSPPSVAAQWTSAFFSGFLQGREDEASRSTSSDGSSSRYRSCSSEVGVDEEDEDDVVSTNQNATFPWNSRPGSHPPTTRATPQAWDGGLAVKGEGLVAPRDYFFGGGALGGSGAVSPSLISRSWSADIQQTIPKPQAAVEVSTPVSS</sequence>
<dbReference type="PROSITE" id="PS50011">
    <property type="entry name" value="PROTEIN_KINASE_DOM"/>
    <property type="match status" value="1"/>
</dbReference>
<dbReference type="GO" id="GO:0004674">
    <property type="term" value="F:protein serine/threonine kinase activity"/>
    <property type="evidence" value="ECO:0007669"/>
    <property type="project" value="TreeGrafter"/>
</dbReference>
<evidence type="ECO:0000256" key="1">
    <source>
        <dbReference type="ARBA" id="ARBA00022741"/>
    </source>
</evidence>
<proteinExistence type="predicted"/>
<feature type="region of interest" description="Disordered" evidence="4">
    <location>
        <begin position="509"/>
        <end position="630"/>
    </location>
</feature>
<evidence type="ECO:0000256" key="4">
    <source>
        <dbReference type="SAM" id="MobiDB-lite"/>
    </source>
</evidence>
<feature type="compositionally biased region" description="Low complexity" evidence="4">
    <location>
        <begin position="66"/>
        <end position="76"/>
    </location>
</feature>
<accession>A0A9W8JDD5</accession>
<evidence type="ECO:0000256" key="3">
    <source>
        <dbReference type="PROSITE-ProRule" id="PRU10141"/>
    </source>
</evidence>
<feature type="non-terminal residue" evidence="6">
    <location>
        <position position="1"/>
    </location>
</feature>
<feature type="region of interest" description="Disordered" evidence="4">
    <location>
        <begin position="711"/>
        <end position="774"/>
    </location>
</feature>
<feature type="region of interest" description="Disordered" evidence="4">
    <location>
        <begin position="647"/>
        <end position="695"/>
    </location>
</feature>
<dbReference type="EMBL" id="JANBPK010000788">
    <property type="protein sequence ID" value="KAJ2931984.1"/>
    <property type="molecule type" value="Genomic_DNA"/>
</dbReference>
<dbReference type="InterPro" id="IPR000719">
    <property type="entry name" value="Prot_kinase_dom"/>
</dbReference>
<evidence type="ECO:0000256" key="2">
    <source>
        <dbReference type="ARBA" id="ARBA00022840"/>
    </source>
</evidence>
<protein>
    <recommendedName>
        <fullName evidence="5">Protein kinase domain-containing protein</fullName>
    </recommendedName>
</protein>
<feature type="compositionally biased region" description="Polar residues" evidence="4">
    <location>
        <begin position="748"/>
        <end position="770"/>
    </location>
</feature>
<dbReference type="Proteomes" id="UP001140091">
    <property type="component" value="Unassembled WGS sequence"/>
</dbReference>
<feature type="compositionally biased region" description="Acidic residues" evidence="4">
    <location>
        <begin position="736"/>
        <end position="745"/>
    </location>
</feature>
<feature type="binding site" evidence="3">
    <location>
        <position position="154"/>
    </location>
    <ligand>
        <name>ATP</name>
        <dbReference type="ChEBI" id="CHEBI:30616"/>
    </ligand>
</feature>
<dbReference type="GO" id="GO:0000226">
    <property type="term" value="P:microtubule cytoskeleton organization"/>
    <property type="evidence" value="ECO:0007669"/>
    <property type="project" value="TreeGrafter"/>
</dbReference>
<dbReference type="AlphaFoldDB" id="A0A9W8JDD5"/>
<dbReference type="GO" id="GO:0005737">
    <property type="term" value="C:cytoplasm"/>
    <property type="evidence" value="ECO:0007669"/>
    <property type="project" value="TreeGrafter"/>
</dbReference>
<dbReference type="GO" id="GO:0035556">
    <property type="term" value="P:intracellular signal transduction"/>
    <property type="evidence" value="ECO:0007669"/>
    <property type="project" value="TreeGrafter"/>
</dbReference>
<feature type="domain" description="Protein kinase" evidence="5">
    <location>
        <begin position="126"/>
        <end position="451"/>
    </location>
</feature>
<reference evidence="6" key="1">
    <citation type="submission" date="2022-06" db="EMBL/GenBank/DDBJ databases">
        <title>Genome Sequence of Candolleomyces eurysporus.</title>
        <authorList>
            <person name="Buettner E."/>
        </authorList>
    </citation>
    <scope>NUCLEOTIDE SEQUENCE</scope>
    <source>
        <strain evidence="6">VTCC 930004</strain>
    </source>
</reference>